<feature type="signal peptide" evidence="1">
    <location>
        <begin position="1"/>
        <end position="19"/>
    </location>
</feature>
<gene>
    <name evidence="2" type="ORF">ACFQNJ_05185</name>
</gene>
<sequence length="140" mass="15486">MTKTLLTLLMAALAPMAQANTEFRNVPLPLQKALHGNALKTAQMDSGVLRLQSTKADVSELVYATFIFHNICGEQWMNPQQFKNFGLQRVELINANGSQGFAFDARGDVCQEMGKLGKNFRSFIAQYTVKCETGGCPQRP</sequence>
<dbReference type="RefSeq" id="WP_382254499.1">
    <property type="nucleotide sequence ID" value="NZ_JBHTBX010000002.1"/>
</dbReference>
<evidence type="ECO:0000313" key="2">
    <source>
        <dbReference type="EMBL" id="MFC7433900.1"/>
    </source>
</evidence>
<name>A0ABW2R748_9BURK</name>
<comment type="caution">
    <text evidence="2">The sequence shown here is derived from an EMBL/GenBank/DDBJ whole genome shotgun (WGS) entry which is preliminary data.</text>
</comment>
<keyword evidence="3" id="KW-1185">Reference proteome</keyword>
<evidence type="ECO:0000313" key="3">
    <source>
        <dbReference type="Proteomes" id="UP001596495"/>
    </source>
</evidence>
<reference evidence="3" key="1">
    <citation type="journal article" date="2019" name="Int. J. Syst. Evol. Microbiol.">
        <title>The Global Catalogue of Microorganisms (GCM) 10K type strain sequencing project: providing services to taxonomists for standard genome sequencing and annotation.</title>
        <authorList>
            <consortium name="The Broad Institute Genomics Platform"/>
            <consortium name="The Broad Institute Genome Sequencing Center for Infectious Disease"/>
            <person name="Wu L."/>
            <person name="Ma J."/>
        </authorList>
    </citation>
    <scope>NUCLEOTIDE SEQUENCE [LARGE SCALE GENOMIC DNA]</scope>
    <source>
        <strain evidence="3">CCUG 54518</strain>
    </source>
</reference>
<keyword evidence="1" id="KW-0732">Signal</keyword>
<evidence type="ECO:0000256" key="1">
    <source>
        <dbReference type="SAM" id="SignalP"/>
    </source>
</evidence>
<feature type="chain" id="PRO_5045889760" description="Beta/gamma crystallin" evidence="1">
    <location>
        <begin position="20"/>
        <end position="140"/>
    </location>
</feature>
<evidence type="ECO:0008006" key="4">
    <source>
        <dbReference type="Google" id="ProtNLM"/>
    </source>
</evidence>
<accession>A0ABW2R748</accession>
<dbReference type="Proteomes" id="UP001596495">
    <property type="component" value="Unassembled WGS sequence"/>
</dbReference>
<organism evidence="2 3">
    <name type="scientific">Hydrogenophaga bisanensis</name>
    <dbReference type="NCBI Taxonomy" id="439611"/>
    <lineage>
        <taxon>Bacteria</taxon>
        <taxon>Pseudomonadati</taxon>
        <taxon>Pseudomonadota</taxon>
        <taxon>Betaproteobacteria</taxon>
        <taxon>Burkholderiales</taxon>
        <taxon>Comamonadaceae</taxon>
        <taxon>Hydrogenophaga</taxon>
    </lineage>
</organism>
<dbReference type="EMBL" id="JBHTBX010000002">
    <property type="protein sequence ID" value="MFC7433900.1"/>
    <property type="molecule type" value="Genomic_DNA"/>
</dbReference>
<protein>
    <recommendedName>
        <fullName evidence="4">Beta/gamma crystallin</fullName>
    </recommendedName>
</protein>
<proteinExistence type="predicted"/>